<dbReference type="GO" id="GO:0009097">
    <property type="term" value="P:isoleucine biosynthetic process"/>
    <property type="evidence" value="ECO:0007669"/>
    <property type="project" value="TreeGrafter"/>
</dbReference>
<comment type="cofactor">
    <cofactor evidence="1">
        <name>pyridoxal 5'-phosphate</name>
        <dbReference type="ChEBI" id="CHEBI:597326"/>
    </cofactor>
</comment>
<sequence length="275" mass="29794">MASKVGFHLTLPAGYCSGAVSHVGPAQQHPLDIFRCSGCTRDECQGSGGCAEMQWRWESDGYLKKILTASVYDVAINSNLEVAERLSEQLGNTLLLKRTESVHVFSFKCRGAFNKMKNLTQEQRQHGVVCSSAGNHAQGVALAAARLECEALVCMPETTPEIKVKAVRRAGRQGGARGESIPRPMPMLRAGTVGQEILAQLHQLSAKSSRTHFVPVGGEASLLALVPNVKALRPEVRIIGWNLQDVFEEIPGPSWSQREPLGLWQAPAPTSNTTT</sequence>
<evidence type="ECO:0000256" key="1">
    <source>
        <dbReference type="ARBA" id="ARBA00001933"/>
    </source>
</evidence>
<dbReference type="GO" id="GO:0004794">
    <property type="term" value="F:threonine deaminase activity"/>
    <property type="evidence" value="ECO:0007669"/>
    <property type="project" value="TreeGrafter"/>
</dbReference>
<dbReference type="FunFam" id="3.40.50.1100:FF:000005">
    <property type="entry name" value="Threonine dehydratase catabolic"/>
    <property type="match status" value="1"/>
</dbReference>
<evidence type="ECO:0000313" key="7">
    <source>
        <dbReference type="Proteomes" id="UP001485043"/>
    </source>
</evidence>
<name>A0AAW1T728_9CHLO</name>
<dbReference type="GO" id="GO:0006567">
    <property type="term" value="P:L-threonine catabolic process"/>
    <property type="evidence" value="ECO:0007669"/>
    <property type="project" value="TreeGrafter"/>
</dbReference>
<dbReference type="GO" id="GO:0003941">
    <property type="term" value="F:L-serine ammonia-lyase activity"/>
    <property type="evidence" value="ECO:0007669"/>
    <property type="project" value="TreeGrafter"/>
</dbReference>
<accession>A0AAW1T728</accession>
<evidence type="ECO:0000256" key="2">
    <source>
        <dbReference type="ARBA" id="ARBA00010869"/>
    </source>
</evidence>
<dbReference type="Gene3D" id="3.40.50.1100">
    <property type="match status" value="2"/>
</dbReference>
<keyword evidence="4" id="KW-0456">Lyase</keyword>
<comment type="similarity">
    <text evidence="2">Belongs to the serine/threonine dehydratase family.</text>
</comment>
<evidence type="ECO:0000256" key="4">
    <source>
        <dbReference type="ARBA" id="ARBA00023239"/>
    </source>
</evidence>
<organism evidence="6 7">
    <name type="scientific">Apatococcus fuscideae</name>
    <dbReference type="NCBI Taxonomy" id="2026836"/>
    <lineage>
        <taxon>Eukaryota</taxon>
        <taxon>Viridiplantae</taxon>
        <taxon>Chlorophyta</taxon>
        <taxon>core chlorophytes</taxon>
        <taxon>Trebouxiophyceae</taxon>
        <taxon>Chlorellales</taxon>
        <taxon>Chlorellaceae</taxon>
        <taxon>Apatococcus</taxon>
    </lineage>
</organism>
<keyword evidence="7" id="KW-1185">Reference proteome</keyword>
<protein>
    <recommendedName>
        <fullName evidence="5">Tryptophan synthase beta chain-like PALP domain-containing protein</fullName>
    </recommendedName>
</protein>
<dbReference type="InterPro" id="IPR050147">
    <property type="entry name" value="Ser/Thr_Dehydratase"/>
</dbReference>
<reference evidence="6 7" key="1">
    <citation type="journal article" date="2024" name="Nat. Commun.">
        <title>Phylogenomics reveals the evolutionary origins of lichenization in chlorophyte algae.</title>
        <authorList>
            <person name="Puginier C."/>
            <person name="Libourel C."/>
            <person name="Otte J."/>
            <person name="Skaloud P."/>
            <person name="Haon M."/>
            <person name="Grisel S."/>
            <person name="Petersen M."/>
            <person name="Berrin J.G."/>
            <person name="Delaux P.M."/>
            <person name="Dal Grande F."/>
            <person name="Keller J."/>
        </authorList>
    </citation>
    <scope>NUCLEOTIDE SEQUENCE [LARGE SCALE GENOMIC DNA]</scope>
    <source>
        <strain evidence="6 7">SAG 2523</strain>
    </source>
</reference>
<evidence type="ECO:0000259" key="5">
    <source>
        <dbReference type="Pfam" id="PF00291"/>
    </source>
</evidence>
<comment type="caution">
    <text evidence="6">The sequence shown here is derived from an EMBL/GenBank/DDBJ whole genome shotgun (WGS) entry which is preliminary data.</text>
</comment>
<dbReference type="InterPro" id="IPR001926">
    <property type="entry name" value="TrpB-like_PALP"/>
</dbReference>
<dbReference type="Pfam" id="PF00291">
    <property type="entry name" value="PALP"/>
    <property type="match status" value="1"/>
</dbReference>
<gene>
    <name evidence="6" type="ORF">WJX84_011310</name>
</gene>
<dbReference type="PANTHER" id="PTHR48078:SF11">
    <property type="entry name" value="THREONINE DEHYDRATASE, MITOCHONDRIAL"/>
    <property type="match status" value="1"/>
</dbReference>
<evidence type="ECO:0000313" key="6">
    <source>
        <dbReference type="EMBL" id="KAK9864485.1"/>
    </source>
</evidence>
<dbReference type="AlphaFoldDB" id="A0AAW1T728"/>
<dbReference type="InterPro" id="IPR036052">
    <property type="entry name" value="TrpB-like_PALP_sf"/>
</dbReference>
<proteinExistence type="inferred from homology"/>
<dbReference type="Proteomes" id="UP001485043">
    <property type="component" value="Unassembled WGS sequence"/>
</dbReference>
<dbReference type="EMBL" id="JALJOV010000348">
    <property type="protein sequence ID" value="KAK9864485.1"/>
    <property type="molecule type" value="Genomic_DNA"/>
</dbReference>
<dbReference type="GO" id="GO:0006565">
    <property type="term" value="P:L-serine catabolic process"/>
    <property type="evidence" value="ECO:0007669"/>
    <property type="project" value="TreeGrafter"/>
</dbReference>
<dbReference type="PANTHER" id="PTHR48078">
    <property type="entry name" value="THREONINE DEHYDRATASE, MITOCHONDRIAL-RELATED"/>
    <property type="match status" value="1"/>
</dbReference>
<feature type="domain" description="Tryptophan synthase beta chain-like PALP" evidence="5">
    <location>
        <begin position="78"/>
        <end position="171"/>
    </location>
</feature>
<keyword evidence="3" id="KW-0663">Pyridoxal phosphate</keyword>
<evidence type="ECO:0000256" key="3">
    <source>
        <dbReference type="ARBA" id="ARBA00022898"/>
    </source>
</evidence>
<dbReference type="SUPFAM" id="SSF53686">
    <property type="entry name" value="Tryptophan synthase beta subunit-like PLP-dependent enzymes"/>
    <property type="match status" value="1"/>
</dbReference>